<keyword evidence="10 16" id="KW-0269">Exonuclease</keyword>
<dbReference type="Pfam" id="PF02739">
    <property type="entry name" value="5_3_exonuc_N"/>
    <property type="match status" value="1"/>
</dbReference>
<evidence type="ECO:0000256" key="13">
    <source>
        <dbReference type="ARBA" id="ARBA00023204"/>
    </source>
</evidence>
<keyword evidence="9 16" id="KW-0378">Hydrolase</keyword>
<keyword evidence="7" id="KW-0540">Nuclease</keyword>
<evidence type="ECO:0000259" key="19">
    <source>
        <dbReference type="SMART" id="SM00482"/>
    </source>
</evidence>
<dbReference type="Gene3D" id="3.30.420.10">
    <property type="entry name" value="Ribonuclease H-like superfamily/Ribonuclease H"/>
    <property type="match status" value="1"/>
</dbReference>
<dbReference type="GO" id="GO:0006261">
    <property type="term" value="P:DNA-templated DNA replication"/>
    <property type="evidence" value="ECO:0007669"/>
    <property type="project" value="UniProtKB-UniRule"/>
</dbReference>
<keyword evidence="8 16" id="KW-0227">DNA damage</keyword>
<evidence type="ECO:0000256" key="15">
    <source>
        <dbReference type="NCBIfam" id="TIGR00593"/>
    </source>
</evidence>
<dbReference type="CDD" id="cd08637">
    <property type="entry name" value="DNA_pol_A_pol_I_C"/>
    <property type="match status" value="1"/>
</dbReference>
<dbReference type="InterPro" id="IPR036397">
    <property type="entry name" value="RNaseH_sf"/>
</dbReference>
<dbReference type="GO" id="GO:0008408">
    <property type="term" value="F:3'-5' exonuclease activity"/>
    <property type="evidence" value="ECO:0007669"/>
    <property type="project" value="UniProtKB-UniRule"/>
</dbReference>
<evidence type="ECO:0000256" key="9">
    <source>
        <dbReference type="ARBA" id="ARBA00022801"/>
    </source>
</evidence>
<evidence type="ECO:0000256" key="12">
    <source>
        <dbReference type="ARBA" id="ARBA00023125"/>
    </source>
</evidence>
<evidence type="ECO:0000259" key="17">
    <source>
        <dbReference type="SMART" id="SM00474"/>
    </source>
</evidence>
<evidence type="ECO:0000256" key="1">
    <source>
        <dbReference type="ARBA" id="ARBA00007705"/>
    </source>
</evidence>
<dbReference type="InterPro" id="IPR029060">
    <property type="entry name" value="PIN-like_dom_sf"/>
</dbReference>
<dbReference type="PANTHER" id="PTHR10133">
    <property type="entry name" value="DNA POLYMERASE I"/>
    <property type="match status" value="1"/>
</dbReference>
<name>D6YSE5_WADCW</name>
<dbReference type="GO" id="GO:0006302">
    <property type="term" value="P:double-strand break repair"/>
    <property type="evidence" value="ECO:0007669"/>
    <property type="project" value="TreeGrafter"/>
</dbReference>
<dbReference type="SMART" id="SM00474">
    <property type="entry name" value="35EXOc"/>
    <property type="match status" value="1"/>
</dbReference>
<dbReference type="InterPro" id="IPR002421">
    <property type="entry name" value="5-3_exonuclease"/>
</dbReference>
<evidence type="ECO:0000256" key="10">
    <source>
        <dbReference type="ARBA" id="ARBA00022839"/>
    </source>
</evidence>
<dbReference type="PRINTS" id="PR00868">
    <property type="entry name" value="DNAPOLI"/>
</dbReference>
<dbReference type="GO" id="GO:0003887">
    <property type="term" value="F:DNA-directed DNA polymerase activity"/>
    <property type="evidence" value="ECO:0007669"/>
    <property type="project" value="UniProtKB-UniRule"/>
</dbReference>
<dbReference type="SMART" id="SM00482">
    <property type="entry name" value="POLAc"/>
    <property type="match status" value="1"/>
</dbReference>
<keyword evidence="12 16" id="KW-0238">DNA-binding</keyword>
<evidence type="ECO:0000259" key="18">
    <source>
        <dbReference type="SMART" id="SM00475"/>
    </source>
</evidence>
<dbReference type="STRING" id="716544.wcw_1645"/>
<dbReference type="NCBIfam" id="TIGR00593">
    <property type="entry name" value="pola"/>
    <property type="match status" value="1"/>
</dbReference>
<dbReference type="InterPro" id="IPR012337">
    <property type="entry name" value="RNaseH-like_sf"/>
</dbReference>
<dbReference type="Gene3D" id="3.30.70.370">
    <property type="match status" value="1"/>
</dbReference>
<evidence type="ECO:0000256" key="3">
    <source>
        <dbReference type="ARBA" id="ARBA00020311"/>
    </source>
</evidence>
<dbReference type="Gene3D" id="1.10.150.20">
    <property type="entry name" value="5' to 3' exonuclease, C-terminal subdomain"/>
    <property type="match status" value="2"/>
</dbReference>
<reference evidence="20 21" key="1">
    <citation type="journal article" date="2010" name="PLoS ONE">
        <title>The Waddlia genome: a window into chlamydial biology.</title>
        <authorList>
            <person name="Bertelli C."/>
            <person name="Collyn F."/>
            <person name="Croxatto A."/>
            <person name="Ruckert C."/>
            <person name="Polkinghorne A."/>
            <person name="Kebbi-Beghdadi C."/>
            <person name="Goesmann A."/>
            <person name="Vaughan L."/>
            <person name="Greub G."/>
        </authorList>
    </citation>
    <scope>NUCLEOTIDE SEQUENCE [LARGE SCALE GENOMIC DNA]</scope>
    <source>
        <strain evidence="21">ATCC VR-1470 / WSU 86-1044</strain>
    </source>
</reference>
<gene>
    <name evidence="16 20" type="primary">polA</name>
    <name evidence="20" type="ordered locus">wcw_1645</name>
</gene>
<dbReference type="InterPro" id="IPR020046">
    <property type="entry name" value="5-3_exonucl_a-hlix_arch_N"/>
</dbReference>
<evidence type="ECO:0000256" key="2">
    <source>
        <dbReference type="ARBA" id="ARBA00012417"/>
    </source>
</evidence>
<evidence type="ECO:0000256" key="8">
    <source>
        <dbReference type="ARBA" id="ARBA00022763"/>
    </source>
</evidence>
<evidence type="ECO:0000256" key="14">
    <source>
        <dbReference type="ARBA" id="ARBA00049244"/>
    </source>
</evidence>
<keyword evidence="5 16" id="KW-0548">Nucleotidyltransferase</keyword>
<dbReference type="FunFam" id="1.10.150.20:FF:000002">
    <property type="entry name" value="DNA polymerase I"/>
    <property type="match status" value="1"/>
</dbReference>
<protein>
    <recommendedName>
        <fullName evidence="3 15">DNA polymerase I</fullName>
        <ecNumber evidence="2 15">2.7.7.7</ecNumber>
    </recommendedName>
</protein>
<feature type="domain" description="3'-5' exonuclease" evidence="17">
    <location>
        <begin position="294"/>
        <end position="474"/>
    </location>
</feature>
<dbReference type="SUPFAM" id="SSF56672">
    <property type="entry name" value="DNA/RNA polymerases"/>
    <property type="match status" value="1"/>
</dbReference>
<dbReference type="eggNOG" id="COG0258">
    <property type="taxonomic scope" value="Bacteria"/>
</dbReference>
<comment type="similarity">
    <text evidence="1 16">Belongs to the DNA polymerase type-A family.</text>
</comment>
<feature type="domain" description="DNA-directed DNA polymerase family A palm" evidence="19">
    <location>
        <begin position="641"/>
        <end position="848"/>
    </location>
</feature>
<dbReference type="Proteomes" id="UP000001505">
    <property type="component" value="Chromosome"/>
</dbReference>
<evidence type="ECO:0000313" key="21">
    <source>
        <dbReference type="Proteomes" id="UP000001505"/>
    </source>
</evidence>
<dbReference type="KEGG" id="wch:wcw_1645"/>
<dbReference type="Gene3D" id="3.40.50.1010">
    <property type="entry name" value="5'-nuclease"/>
    <property type="match status" value="1"/>
</dbReference>
<keyword evidence="11 16" id="KW-0239">DNA-directed DNA polymerase</keyword>
<dbReference type="SMART" id="SM00475">
    <property type="entry name" value="53EXOc"/>
    <property type="match status" value="1"/>
</dbReference>
<sequence length="883" mass="100179">MMKRLFIIDASGYLYRSYHAIQNLTNAQGESTNALYGFIRSLLKLIKDFEPKHMVAVFDGPKGTERRKTLYPNYKANRKAMPEDLRYQIEWAQEFCDLLGIPKLVVPQVEADDTMGSVAKWAEQKGTEVYLCTSDKDLCQLVSEKIFVLNTHKNNLIMGSKEVKESFGVSPSQMIDYLAIVGDASDNVPGIPGFGAKTAAKVLEEIGTLDHLLSHPEKLKGKKQEAVRTSAGTAKLSQKLVTIDTSIDFPKEGEFFEMALPKLKELQQFYTDKNFNTLSRELKHESENEEQLDYALIDDESSLDQLIEVLQKEKEICFDTETTHWHPLKAELVGIGFCIKQGAAWYIPMNGKLGLEKALKKLAPLFENSRIGFYAHHLKYDLHILKNYGISLANISFDTILASYILTPHLRQHSLDALTLEHFGKTKIPTSDLIGKGKNQITMLEVPIEKVCAYCCEDVDYTYRLKQIFASELKKRKLEPLLFDLELPLLKVLSKMEREGIFLDAPILKTLEKAVNTDLQRLENEIHAIADEPFNLKSPKQLSGILFEKMKIPPPKKTATGYSTSAEVLETLQNEYAIAKKMLEFRSLEKLRSSYIETLPKEINPKTGRIHPTFNQSVAATGRLSCQDPNLQQIPIRTPLGREVRKAFRPEKQGWSYLSADYSQIELRLLAHFSEDPTLISAFENNEDIHTHTAATVLNIPLEQVTKEQRRQAKAVNFGILYGQQAWGLSKELGISLEEASAFIKTYFQRYQRVKDFVESCKEKTRKTGRAMTIIGRERPIPEIDSKNPQIRGAAERLAVNTPLQGTAADLIKKAMIVIDEKLMRGQHLGFMILQIHDELIFEIPDFEITAIEQLVISSMEGVYQLRVPLTVDVSIGKNWKEC</sequence>
<dbReference type="Pfam" id="PF01612">
    <property type="entry name" value="DNA_pol_A_exo1"/>
    <property type="match status" value="1"/>
</dbReference>
<dbReference type="InterPro" id="IPR008918">
    <property type="entry name" value="HhH2"/>
</dbReference>
<dbReference type="HOGENOM" id="CLU_004675_0_0_0"/>
<dbReference type="EC" id="2.7.7.7" evidence="2 15"/>
<dbReference type="SUPFAM" id="SSF47807">
    <property type="entry name" value="5' to 3' exonuclease, C-terminal subdomain"/>
    <property type="match status" value="1"/>
</dbReference>
<dbReference type="Pfam" id="PF01367">
    <property type="entry name" value="5_3_exonuc"/>
    <property type="match status" value="1"/>
</dbReference>
<dbReference type="PANTHER" id="PTHR10133:SF27">
    <property type="entry name" value="DNA POLYMERASE NU"/>
    <property type="match status" value="1"/>
</dbReference>
<dbReference type="AlphaFoldDB" id="D6YSE5"/>
<keyword evidence="6 16" id="KW-0235">DNA replication</keyword>
<evidence type="ECO:0000256" key="7">
    <source>
        <dbReference type="ARBA" id="ARBA00022722"/>
    </source>
</evidence>
<dbReference type="InterPro" id="IPR043502">
    <property type="entry name" value="DNA/RNA_pol_sf"/>
</dbReference>
<dbReference type="RefSeq" id="WP_013182696.1">
    <property type="nucleotide sequence ID" value="NC_014225.1"/>
</dbReference>
<keyword evidence="21" id="KW-1185">Reference proteome</keyword>
<dbReference type="FunFam" id="1.20.1060.10:FF:000001">
    <property type="entry name" value="DNA polymerase I"/>
    <property type="match status" value="1"/>
</dbReference>
<dbReference type="GO" id="GO:0003677">
    <property type="term" value="F:DNA binding"/>
    <property type="evidence" value="ECO:0007669"/>
    <property type="project" value="UniProtKB-UniRule"/>
</dbReference>
<dbReference type="Gene3D" id="1.20.1060.10">
    <property type="entry name" value="Taq DNA Polymerase, Chain T, domain 4"/>
    <property type="match status" value="1"/>
</dbReference>
<comment type="function">
    <text evidence="16">In addition to polymerase activity, this DNA polymerase exhibits 3'-5' and 5'-3' exonuclease activity.</text>
</comment>
<dbReference type="NCBIfam" id="NF004397">
    <property type="entry name" value="PRK05755.1"/>
    <property type="match status" value="1"/>
</dbReference>
<dbReference type="InterPro" id="IPR001098">
    <property type="entry name" value="DNA-dir_DNA_pol_A_palm_dom"/>
</dbReference>
<organism evidence="20 21">
    <name type="scientific">Waddlia chondrophila (strain ATCC VR-1470 / WSU 86-1044)</name>
    <dbReference type="NCBI Taxonomy" id="716544"/>
    <lineage>
        <taxon>Bacteria</taxon>
        <taxon>Pseudomonadati</taxon>
        <taxon>Chlamydiota</taxon>
        <taxon>Chlamydiia</taxon>
        <taxon>Parachlamydiales</taxon>
        <taxon>Waddliaceae</taxon>
        <taxon>Waddlia</taxon>
    </lineage>
</organism>
<dbReference type="Pfam" id="PF00476">
    <property type="entry name" value="DNA_pol_A"/>
    <property type="match status" value="1"/>
</dbReference>
<proteinExistence type="inferred from homology"/>
<dbReference type="FunFam" id="1.10.150.20:FF:000003">
    <property type="entry name" value="DNA polymerase I"/>
    <property type="match status" value="1"/>
</dbReference>
<dbReference type="SMART" id="SM00279">
    <property type="entry name" value="HhH2"/>
    <property type="match status" value="1"/>
</dbReference>
<dbReference type="InterPro" id="IPR002562">
    <property type="entry name" value="3'-5'_exonuclease_dom"/>
</dbReference>
<dbReference type="CDD" id="cd09859">
    <property type="entry name" value="PIN_53EXO"/>
    <property type="match status" value="1"/>
</dbReference>
<evidence type="ECO:0000256" key="6">
    <source>
        <dbReference type="ARBA" id="ARBA00022705"/>
    </source>
</evidence>
<dbReference type="InterPro" id="IPR036279">
    <property type="entry name" value="5-3_exonuclease_C_sf"/>
</dbReference>
<evidence type="ECO:0000256" key="16">
    <source>
        <dbReference type="RuleBase" id="RU004460"/>
    </source>
</evidence>
<accession>D6YSE5</accession>
<evidence type="ECO:0000256" key="5">
    <source>
        <dbReference type="ARBA" id="ARBA00022695"/>
    </source>
</evidence>
<dbReference type="EMBL" id="CP001928">
    <property type="protein sequence ID" value="ADI38990.1"/>
    <property type="molecule type" value="Genomic_DNA"/>
</dbReference>
<comment type="catalytic activity">
    <reaction evidence="14 16">
        <text>DNA(n) + a 2'-deoxyribonucleoside 5'-triphosphate = DNA(n+1) + diphosphate</text>
        <dbReference type="Rhea" id="RHEA:22508"/>
        <dbReference type="Rhea" id="RHEA-COMP:17339"/>
        <dbReference type="Rhea" id="RHEA-COMP:17340"/>
        <dbReference type="ChEBI" id="CHEBI:33019"/>
        <dbReference type="ChEBI" id="CHEBI:61560"/>
        <dbReference type="ChEBI" id="CHEBI:173112"/>
        <dbReference type="EC" id="2.7.7.7"/>
    </reaction>
</comment>
<dbReference type="SUPFAM" id="SSF53098">
    <property type="entry name" value="Ribonuclease H-like"/>
    <property type="match status" value="1"/>
</dbReference>
<dbReference type="InterPro" id="IPR018320">
    <property type="entry name" value="DNA_polymerase_1"/>
</dbReference>
<dbReference type="CDD" id="cd09898">
    <property type="entry name" value="H3TH_53EXO"/>
    <property type="match status" value="1"/>
</dbReference>
<keyword evidence="4 16" id="KW-0808">Transferase</keyword>
<evidence type="ECO:0000313" key="20">
    <source>
        <dbReference type="EMBL" id="ADI38990.1"/>
    </source>
</evidence>
<feature type="domain" description="5'-3' exonuclease" evidence="18">
    <location>
        <begin position="3"/>
        <end position="261"/>
    </location>
</feature>
<evidence type="ECO:0000256" key="4">
    <source>
        <dbReference type="ARBA" id="ARBA00022679"/>
    </source>
</evidence>
<evidence type="ECO:0000256" key="11">
    <source>
        <dbReference type="ARBA" id="ARBA00022932"/>
    </source>
</evidence>
<dbReference type="InterPro" id="IPR002298">
    <property type="entry name" value="DNA_polymerase_A"/>
</dbReference>
<keyword evidence="13 16" id="KW-0234">DNA repair</keyword>
<dbReference type="eggNOG" id="COG0749">
    <property type="taxonomic scope" value="Bacteria"/>
</dbReference>
<dbReference type="SUPFAM" id="SSF88723">
    <property type="entry name" value="PIN domain-like"/>
    <property type="match status" value="1"/>
</dbReference>
<dbReference type="CDD" id="cd06139">
    <property type="entry name" value="DNA_polA_I_Ecoli_like_exo"/>
    <property type="match status" value="1"/>
</dbReference>
<dbReference type="GO" id="GO:0008409">
    <property type="term" value="F:5'-3' exonuclease activity"/>
    <property type="evidence" value="ECO:0007669"/>
    <property type="project" value="UniProtKB-UniRule"/>
</dbReference>
<dbReference type="InterPro" id="IPR020045">
    <property type="entry name" value="DNA_polI_H3TH"/>
</dbReference>